<keyword evidence="8" id="KW-0732">Signal</keyword>
<evidence type="ECO:0000256" key="1">
    <source>
        <dbReference type="ARBA" id="ARBA00022598"/>
    </source>
</evidence>
<feature type="chain" id="PRO_5047481990" description="DNA ligase B" evidence="8">
    <location>
        <begin position="19"/>
        <end position="535"/>
    </location>
</feature>
<keyword evidence="11" id="KW-1185">Reference proteome</keyword>
<organism evidence="10 11">
    <name type="scientific">Halopseudomonas pertucinogena</name>
    <dbReference type="NCBI Taxonomy" id="86175"/>
    <lineage>
        <taxon>Bacteria</taxon>
        <taxon>Pseudomonadati</taxon>
        <taxon>Pseudomonadota</taxon>
        <taxon>Gammaproteobacteria</taxon>
        <taxon>Pseudomonadales</taxon>
        <taxon>Pseudomonadaceae</taxon>
        <taxon>Halopseudomonas</taxon>
    </lineage>
</organism>
<comment type="caution">
    <text evidence="10">The sequence shown here is derived from an EMBL/GenBank/DDBJ whole genome shotgun (WGS) entry which is preliminary data.</text>
</comment>
<dbReference type="Gene3D" id="2.40.50.140">
    <property type="entry name" value="Nucleic acid-binding proteins"/>
    <property type="match status" value="1"/>
</dbReference>
<dbReference type="Gene3D" id="1.10.150.20">
    <property type="entry name" value="5' to 3' exonuclease, C-terminal subdomain"/>
    <property type="match status" value="1"/>
</dbReference>
<evidence type="ECO:0000256" key="8">
    <source>
        <dbReference type="SAM" id="SignalP"/>
    </source>
</evidence>
<dbReference type="GO" id="GO:0016874">
    <property type="term" value="F:ligase activity"/>
    <property type="evidence" value="ECO:0007669"/>
    <property type="project" value="UniProtKB-KW"/>
</dbReference>
<comment type="function">
    <text evidence="7">Catalyzes the formation of phosphodiester linkages between 5'-phosphoryl and 3'-hydroxyl groups in double-stranded DNA using NAD as a coenzyme and as the energy source for the reaction.</text>
</comment>
<dbReference type="Pfam" id="PF03120">
    <property type="entry name" value="OB_DNA_ligase"/>
    <property type="match status" value="1"/>
</dbReference>
<dbReference type="InterPro" id="IPR020923">
    <property type="entry name" value="DNA_ligase_B"/>
</dbReference>
<accession>A0ABQ2CNL5</accession>
<dbReference type="SUPFAM" id="SSF50249">
    <property type="entry name" value="Nucleic acid-binding proteins"/>
    <property type="match status" value="1"/>
</dbReference>
<keyword evidence="5 7" id="KW-0234">DNA repair</keyword>
<evidence type="ECO:0000256" key="3">
    <source>
        <dbReference type="ARBA" id="ARBA00022763"/>
    </source>
</evidence>
<dbReference type="EMBL" id="BMNN01000002">
    <property type="protein sequence ID" value="GGI98378.1"/>
    <property type="molecule type" value="Genomic_DNA"/>
</dbReference>
<dbReference type="InterPro" id="IPR010994">
    <property type="entry name" value="RuvA_2-like"/>
</dbReference>
<dbReference type="InterPro" id="IPR033136">
    <property type="entry name" value="DNA_ligase_CS"/>
</dbReference>
<dbReference type="InterPro" id="IPR013839">
    <property type="entry name" value="DNAligase_adenylation"/>
</dbReference>
<dbReference type="PROSITE" id="PS01056">
    <property type="entry name" value="DNA_LIGASE_N2"/>
    <property type="match status" value="1"/>
</dbReference>
<evidence type="ECO:0000256" key="6">
    <source>
        <dbReference type="ARBA" id="ARBA00034005"/>
    </source>
</evidence>
<feature type="signal peptide" evidence="8">
    <location>
        <begin position="1"/>
        <end position="18"/>
    </location>
</feature>
<dbReference type="InterPro" id="IPR013840">
    <property type="entry name" value="DNAligase_N"/>
</dbReference>
<reference evidence="11" key="1">
    <citation type="journal article" date="2019" name="Int. J. Syst. Evol. Microbiol.">
        <title>The Global Catalogue of Microorganisms (GCM) 10K type strain sequencing project: providing services to taxonomists for standard genome sequencing and annotation.</title>
        <authorList>
            <consortium name="The Broad Institute Genomics Platform"/>
            <consortium name="The Broad Institute Genome Sequencing Center for Infectious Disease"/>
            <person name="Wu L."/>
            <person name="Ma J."/>
        </authorList>
    </citation>
    <scope>NUCLEOTIDE SEQUENCE [LARGE SCALE GENOMIC DNA]</scope>
    <source>
        <strain evidence="11">JCM 11590</strain>
    </source>
</reference>
<dbReference type="SUPFAM" id="SSF56091">
    <property type="entry name" value="DNA ligase/mRNA capping enzyme, catalytic domain"/>
    <property type="match status" value="1"/>
</dbReference>
<evidence type="ECO:0000256" key="5">
    <source>
        <dbReference type="ARBA" id="ARBA00023204"/>
    </source>
</evidence>
<name>A0ABQ2CNL5_9GAMM</name>
<feature type="active site" description="N6-AMP-lysine intermediate" evidence="7">
    <location>
        <position position="112"/>
    </location>
</feature>
<evidence type="ECO:0000256" key="7">
    <source>
        <dbReference type="HAMAP-Rule" id="MF_01587"/>
    </source>
</evidence>
<keyword evidence="4 7" id="KW-0520">NAD</keyword>
<dbReference type="PANTHER" id="PTHR47810">
    <property type="entry name" value="DNA LIGASE"/>
    <property type="match status" value="1"/>
</dbReference>
<keyword evidence="1 7" id="KW-0436">Ligase</keyword>
<keyword evidence="2 7" id="KW-0235">DNA replication</keyword>
<comment type="similarity">
    <text evidence="7">Belongs to the NAD-dependent DNA ligase family. LigB subfamily.</text>
</comment>
<feature type="domain" description="NAD-dependent DNA ligase N-terminal" evidence="9">
    <location>
        <begin position="21"/>
        <end position="413"/>
    </location>
</feature>
<proteinExistence type="inferred from homology"/>
<evidence type="ECO:0000259" key="9">
    <source>
        <dbReference type="SMART" id="SM00532"/>
    </source>
</evidence>
<dbReference type="Proteomes" id="UP000633263">
    <property type="component" value="Unassembled WGS sequence"/>
</dbReference>
<dbReference type="PANTHER" id="PTHR47810:SF1">
    <property type="entry name" value="DNA LIGASE B"/>
    <property type="match status" value="1"/>
</dbReference>
<dbReference type="SMART" id="SM00532">
    <property type="entry name" value="LIGANc"/>
    <property type="match status" value="1"/>
</dbReference>
<dbReference type="Gene3D" id="1.10.287.610">
    <property type="entry name" value="Helix hairpin bin"/>
    <property type="match status" value="1"/>
</dbReference>
<sequence>MKRLMATLAWLASTPLQAACPDAASLRQLAEQVGEWEKAYHEQGRSLVSDDIYDQALLRLQQCTGQPAPPGYQPRPGELPHPVAQTGLDKIHTPAQARQWMAQRQDLWIQPKVDGVAVTLEYRDGQLQRAISRGDGIQGQDWTATAQRAPHVPQHWPDARHVVLQGELYWRLGSHIQSRDGGAGARSRIAGVMNRHHVSDVDLQHIGLFVWDWPNGPRPMPERLQQLSEAGFDTATYTLPAPSAAEAEARRKHWYTHPLPFATDGVVLRQGQRPPAGQWQAKAPHWAVAWKHPARSALTRVESLQFTIGRSGRITPVLELEPVQLDDRRITRASLGSLARWRRLDVASGDLVAIKLSGQAIPQLEQVISRSTSRSLPAPPDPSRYHSLSCLTLTQGCREQFLARLDWLGSRQGLDLAGVGPGSWRCLADAGVLDGLLDWLALDSLPTQCGGQLAERLRPARERGFGQWLSALGMPPAGDAQLAGSWSELAGKSSADWQRQPGIGPVRAQQLVVFFGDEQVVRLREQLRAAGVDGF</sequence>
<protein>
    <recommendedName>
        <fullName evidence="7">DNA ligase B</fullName>
        <ecNumber evidence="7">6.5.1.2</ecNumber>
    </recommendedName>
    <alternativeName>
        <fullName evidence="7">Polydeoxyribonucleotide synthase [NAD(+)] B</fullName>
    </alternativeName>
</protein>
<evidence type="ECO:0000313" key="11">
    <source>
        <dbReference type="Proteomes" id="UP000633263"/>
    </source>
</evidence>
<dbReference type="Gene3D" id="3.30.470.30">
    <property type="entry name" value="DNA ligase/mRNA capping enzyme"/>
    <property type="match status" value="1"/>
</dbReference>
<dbReference type="InterPro" id="IPR050326">
    <property type="entry name" value="NAD_dep_DNA_ligaseB"/>
</dbReference>
<dbReference type="InterPro" id="IPR012340">
    <property type="entry name" value="NA-bd_OB-fold"/>
</dbReference>
<evidence type="ECO:0000256" key="4">
    <source>
        <dbReference type="ARBA" id="ARBA00023027"/>
    </source>
</evidence>
<evidence type="ECO:0000256" key="2">
    <source>
        <dbReference type="ARBA" id="ARBA00022705"/>
    </source>
</evidence>
<keyword evidence="3 7" id="KW-0227">DNA damage</keyword>
<dbReference type="RefSeq" id="WP_188635876.1">
    <property type="nucleotide sequence ID" value="NZ_BMNN01000002.1"/>
</dbReference>
<evidence type="ECO:0000313" key="10">
    <source>
        <dbReference type="EMBL" id="GGI98378.1"/>
    </source>
</evidence>
<comment type="catalytic activity">
    <reaction evidence="6 7">
        <text>NAD(+) + (deoxyribonucleotide)n-3'-hydroxyl + 5'-phospho-(deoxyribonucleotide)m = (deoxyribonucleotide)n+m + AMP + beta-nicotinamide D-nucleotide.</text>
        <dbReference type="EC" id="6.5.1.2"/>
    </reaction>
</comment>
<gene>
    <name evidence="7 10" type="primary">ligB</name>
    <name evidence="10" type="ORF">GCM10009083_13760</name>
</gene>
<dbReference type="NCBIfam" id="NF005987">
    <property type="entry name" value="PRK08097.1"/>
    <property type="match status" value="1"/>
</dbReference>
<dbReference type="SUPFAM" id="SSF47781">
    <property type="entry name" value="RuvA domain 2-like"/>
    <property type="match status" value="1"/>
</dbReference>
<dbReference type="EC" id="6.5.1.2" evidence="7"/>
<dbReference type="InterPro" id="IPR004150">
    <property type="entry name" value="NAD_DNA_ligase_OB"/>
</dbReference>
<dbReference type="HAMAP" id="MF_01587">
    <property type="entry name" value="DNA_ligase_B"/>
    <property type="match status" value="1"/>
</dbReference>
<dbReference type="Pfam" id="PF01653">
    <property type="entry name" value="DNA_ligase_aden"/>
    <property type="match status" value="1"/>
</dbReference>